<evidence type="ECO:0000313" key="3">
    <source>
        <dbReference type="Proteomes" id="UP000004291"/>
    </source>
</evidence>
<feature type="region of interest" description="Disordered" evidence="1">
    <location>
        <begin position="34"/>
        <end position="68"/>
    </location>
</feature>
<protein>
    <submittedName>
        <fullName evidence="2">Uncharacterized protein</fullName>
    </submittedName>
</protein>
<dbReference type="AlphaFoldDB" id="A9DE65"/>
<evidence type="ECO:0000313" key="2">
    <source>
        <dbReference type="EMBL" id="EDQ31973.1"/>
    </source>
</evidence>
<accession>A9DE65</accession>
<evidence type="ECO:0000256" key="1">
    <source>
        <dbReference type="SAM" id="MobiDB-lite"/>
    </source>
</evidence>
<gene>
    <name evidence="2" type="ORF">HPDFL43_13450</name>
</gene>
<reference evidence="2 3" key="1">
    <citation type="submission" date="2007-10" db="EMBL/GenBank/DDBJ databases">
        <authorList>
            <person name="Wagner-Dobler I."/>
            <person name="Ferriera S."/>
            <person name="Johnson J."/>
            <person name="Kravitz S."/>
            <person name="Beeson K."/>
            <person name="Sutton G."/>
            <person name="Rogers Y.-H."/>
            <person name="Friedman R."/>
            <person name="Frazier M."/>
            <person name="Venter J.C."/>
        </authorList>
    </citation>
    <scope>NUCLEOTIDE SEQUENCE [LARGE SCALE GENOMIC DNA]</scope>
    <source>
        <strain evidence="2 3">DFL-43</strain>
    </source>
</reference>
<organism evidence="2 3">
    <name type="scientific">Hoeflea phototrophica (strain DSM 17068 / NCIMB 14078 / DFL-43)</name>
    <dbReference type="NCBI Taxonomy" id="411684"/>
    <lineage>
        <taxon>Bacteria</taxon>
        <taxon>Pseudomonadati</taxon>
        <taxon>Pseudomonadota</taxon>
        <taxon>Alphaproteobacteria</taxon>
        <taxon>Hyphomicrobiales</taxon>
        <taxon>Rhizobiaceae</taxon>
        <taxon>Hoeflea</taxon>
    </lineage>
</organism>
<comment type="caution">
    <text evidence="2">The sequence shown here is derived from an EMBL/GenBank/DDBJ whole genome shotgun (WGS) entry which is preliminary data.</text>
</comment>
<reference evidence="2 3" key="2">
    <citation type="submission" date="2012-06" db="EMBL/GenBank/DDBJ databases">
        <authorList>
            <person name="Fiebig A."/>
        </authorList>
    </citation>
    <scope>NUCLEOTIDE SEQUENCE [LARGE SCALE GENOMIC DNA]</scope>
    <source>
        <strain evidence="2 3">DFL-43</strain>
    </source>
</reference>
<dbReference type="HOGENOM" id="CLU_2788216_0_0_5"/>
<proteinExistence type="predicted"/>
<dbReference type="EMBL" id="ABIA03000004">
    <property type="protein sequence ID" value="EDQ31973.1"/>
    <property type="molecule type" value="Genomic_DNA"/>
</dbReference>
<feature type="compositionally biased region" description="Basic and acidic residues" evidence="1">
    <location>
        <begin position="50"/>
        <end position="68"/>
    </location>
</feature>
<dbReference type="Proteomes" id="UP000004291">
    <property type="component" value="Chromosome"/>
</dbReference>
<keyword evidence="3" id="KW-1185">Reference proteome</keyword>
<name>A9DE65_HOEPD</name>
<sequence length="68" mass="7594">MGKVKLSDDFERDGDAQITERGYSVVEVSIVSPGVVEQANPKSRTSQGSRSEKSALSDKRFDHKFNEY</sequence>
<feature type="compositionally biased region" description="Polar residues" evidence="1">
    <location>
        <begin position="40"/>
        <end position="49"/>
    </location>
</feature>